<feature type="compositionally biased region" description="Basic and acidic residues" evidence="1">
    <location>
        <begin position="165"/>
        <end position="187"/>
    </location>
</feature>
<name>A0A448YHZ9_BRENA</name>
<feature type="compositionally biased region" description="Acidic residues" evidence="1">
    <location>
        <begin position="217"/>
        <end position="228"/>
    </location>
</feature>
<dbReference type="InParanoid" id="A0A448YHZ9"/>
<sequence>MSTTLSISRTYLLASKVKSRLTKEAVKTDVDLHRLVCQANLLDSLIEDLNTRCSKVSGRSRATISFDSIATTRSIDVAGSSGRRDVNTRSRMDRFFQVDQAERESEEEIIVGKEQQVDSDEDEDDYDYDYDYDNDNEMTSDSDSDTDDSSSDSDSDSDSDEEYEGGSKLELQRMPSHSEGKSKKKDFTVSFTSDDNDDLSTENSTLEVRTQTVLVESSDDEEDNDEEDVSNMRHLLYRHHPIMEYGDNRSDLLHSHHNMGTVAC</sequence>
<accession>A0A448YHZ9</accession>
<dbReference type="OrthoDB" id="5431245at2759"/>
<evidence type="ECO:0000313" key="3">
    <source>
        <dbReference type="Proteomes" id="UP000290900"/>
    </source>
</evidence>
<reference evidence="2 3" key="1">
    <citation type="submission" date="2018-12" db="EMBL/GenBank/DDBJ databases">
        <authorList>
            <person name="Tiukova I."/>
            <person name="Dainat J."/>
        </authorList>
    </citation>
    <scope>NUCLEOTIDE SEQUENCE [LARGE SCALE GENOMIC DNA]</scope>
</reference>
<dbReference type="InterPro" id="IPR037738">
    <property type="entry name" value="Ecm13-like"/>
</dbReference>
<feature type="compositionally biased region" description="Acidic residues" evidence="1">
    <location>
        <begin position="117"/>
        <end position="164"/>
    </location>
</feature>
<dbReference type="PANTHER" id="PTHR36826:SF1">
    <property type="entry name" value="PROTEIN ECM13"/>
    <property type="match status" value="1"/>
</dbReference>
<evidence type="ECO:0000313" key="2">
    <source>
        <dbReference type="EMBL" id="VEU20582.1"/>
    </source>
</evidence>
<dbReference type="STRING" id="13370.A0A448YHZ9"/>
<proteinExistence type="predicted"/>
<dbReference type="EMBL" id="CAACVR010000005">
    <property type="protein sequence ID" value="VEU20582.1"/>
    <property type="molecule type" value="Genomic_DNA"/>
</dbReference>
<evidence type="ECO:0000256" key="1">
    <source>
        <dbReference type="SAM" id="MobiDB-lite"/>
    </source>
</evidence>
<feature type="region of interest" description="Disordered" evidence="1">
    <location>
        <begin position="98"/>
        <end position="228"/>
    </location>
</feature>
<dbReference type="PANTHER" id="PTHR36826">
    <property type="entry name" value="PROTEIN ECM13"/>
    <property type="match status" value="1"/>
</dbReference>
<keyword evidence="3" id="KW-1185">Reference proteome</keyword>
<dbReference type="AlphaFoldDB" id="A0A448YHZ9"/>
<gene>
    <name evidence="2" type="ORF">BRENAR_LOCUS1317</name>
</gene>
<protein>
    <submittedName>
        <fullName evidence="2">DEKNAAC101455</fullName>
    </submittedName>
</protein>
<organism evidence="2 3">
    <name type="scientific">Brettanomyces naardenensis</name>
    <name type="common">Yeast</name>
    <dbReference type="NCBI Taxonomy" id="13370"/>
    <lineage>
        <taxon>Eukaryota</taxon>
        <taxon>Fungi</taxon>
        <taxon>Dikarya</taxon>
        <taxon>Ascomycota</taxon>
        <taxon>Saccharomycotina</taxon>
        <taxon>Pichiomycetes</taxon>
        <taxon>Pichiales</taxon>
        <taxon>Pichiaceae</taxon>
        <taxon>Brettanomyces</taxon>
    </lineage>
</organism>
<feature type="compositionally biased region" description="Polar residues" evidence="1">
    <location>
        <begin position="201"/>
        <end position="214"/>
    </location>
</feature>
<dbReference type="Proteomes" id="UP000290900">
    <property type="component" value="Unassembled WGS sequence"/>
</dbReference>